<organism evidence="6 7">
    <name type="scientific">Fictibacillus fluitans</name>
    <dbReference type="NCBI Taxonomy" id="3058422"/>
    <lineage>
        <taxon>Bacteria</taxon>
        <taxon>Bacillati</taxon>
        <taxon>Bacillota</taxon>
        <taxon>Bacilli</taxon>
        <taxon>Bacillales</taxon>
        <taxon>Fictibacillaceae</taxon>
        <taxon>Fictibacillus</taxon>
    </lineage>
</organism>
<dbReference type="Pfam" id="PF01418">
    <property type="entry name" value="HTH_6"/>
    <property type="match status" value="1"/>
</dbReference>
<dbReference type="CDD" id="cd05013">
    <property type="entry name" value="SIS_RpiR"/>
    <property type="match status" value="1"/>
</dbReference>
<evidence type="ECO:0000313" key="7">
    <source>
        <dbReference type="Proteomes" id="UP001172721"/>
    </source>
</evidence>
<reference evidence="6" key="1">
    <citation type="submission" date="2023-07" db="EMBL/GenBank/DDBJ databases">
        <title>Fictibacillus sp. isolated from freshwater pond.</title>
        <authorList>
            <person name="Kirdat K."/>
            <person name="Bhat A."/>
            <person name="Mourya A."/>
            <person name="Yadav A."/>
        </authorList>
    </citation>
    <scope>NUCLEOTIDE SEQUENCE</scope>
    <source>
        <strain evidence="6">NE201</strain>
    </source>
</reference>
<dbReference type="PROSITE" id="PS51071">
    <property type="entry name" value="HTH_RPIR"/>
    <property type="match status" value="1"/>
</dbReference>
<sequence>MSSLKELIKTHYENLTKLQKKVAKQILDDPKRVVLQTAKELGTEIGASETTIIRFCYAIGYDGYADLQENVRTELLIHKDKDALNKFANRMTDAETALSETAHTEMNQDLLSIQRTLEEFDHEQYIQIVNAIIKAKRVVVVGLRTSFAPAHWLSYTLNVVKGNTILYRGEVDDAHYILSDLNEEHLVIAFSFPRYATETISFVKAAKSKGAKVFALTDSELSPVAGSADYLIKVTTPEPSSIKGMPTIFSILNLFVTGIMKQDKSNVQKQLNKYRESSHLFHSYAASHNSREGD</sequence>
<dbReference type="SUPFAM" id="SSF46689">
    <property type="entry name" value="Homeodomain-like"/>
    <property type="match status" value="1"/>
</dbReference>
<dbReference type="InterPro" id="IPR001347">
    <property type="entry name" value="SIS_dom"/>
</dbReference>
<evidence type="ECO:0000256" key="2">
    <source>
        <dbReference type="ARBA" id="ARBA00023125"/>
    </source>
</evidence>
<dbReference type="Gene3D" id="3.40.50.10490">
    <property type="entry name" value="Glucose-6-phosphate isomerase like protein, domain 1"/>
    <property type="match status" value="1"/>
</dbReference>
<keyword evidence="7" id="KW-1185">Reference proteome</keyword>
<feature type="domain" description="SIS" evidence="5">
    <location>
        <begin position="128"/>
        <end position="265"/>
    </location>
</feature>
<keyword evidence="2" id="KW-0238">DNA-binding</keyword>
<evidence type="ECO:0000256" key="3">
    <source>
        <dbReference type="ARBA" id="ARBA00023163"/>
    </source>
</evidence>
<evidence type="ECO:0000259" key="4">
    <source>
        <dbReference type="PROSITE" id="PS51071"/>
    </source>
</evidence>
<dbReference type="EMBL" id="JAUHTR010000002">
    <property type="protein sequence ID" value="MDN4524035.1"/>
    <property type="molecule type" value="Genomic_DNA"/>
</dbReference>
<dbReference type="PANTHER" id="PTHR30514:SF18">
    <property type="entry name" value="RPIR-FAMILY TRANSCRIPTIONAL REGULATOR"/>
    <property type="match status" value="1"/>
</dbReference>
<dbReference type="RefSeq" id="WP_301165090.1">
    <property type="nucleotide sequence ID" value="NZ_JAUHTR010000002.1"/>
</dbReference>
<proteinExistence type="predicted"/>
<evidence type="ECO:0000313" key="6">
    <source>
        <dbReference type="EMBL" id="MDN4524035.1"/>
    </source>
</evidence>
<dbReference type="InterPro" id="IPR009057">
    <property type="entry name" value="Homeodomain-like_sf"/>
</dbReference>
<name>A0ABT8HTD7_9BACL</name>
<dbReference type="InterPro" id="IPR047640">
    <property type="entry name" value="RpiR-like"/>
</dbReference>
<dbReference type="Proteomes" id="UP001172721">
    <property type="component" value="Unassembled WGS sequence"/>
</dbReference>
<keyword evidence="3" id="KW-0804">Transcription</keyword>
<dbReference type="InterPro" id="IPR046348">
    <property type="entry name" value="SIS_dom_sf"/>
</dbReference>
<dbReference type="Gene3D" id="1.10.10.10">
    <property type="entry name" value="Winged helix-like DNA-binding domain superfamily/Winged helix DNA-binding domain"/>
    <property type="match status" value="1"/>
</dbReference>
<evidence type="ECO:0000256" key="1">
    <source>
        <dbReference type="ARBA" id="ARBA00023015"/>
    </source>
</evidence>
<dbReference type="SUPFAM" id="SSF53697">
    <property type="entry name" value="SIS domain"/>
    <property type="match status" value="1"/>
</dbReference>
<dbReference type="Pfam" id="PF01380">
    <property type="entry name" value="SIS"/>
    <property type="match status" value="1"/>
</dbReference>
<dbReference type="InterPro" id="IPR000281">
    <property type="entry name" value="HTH_RpiR"/>
</dbReference>
<dbReference type="PANTHER" id="PTHR30514">
    <property type="entry name" value="GLUCOKINASE"/>
    <property type="match status" value="1"/>
</dbReference>
<protein>
    <submittedName>
        <fullName evidence="6">MurR/RpiR family transcriptional regulator</fullName>
    </submittedName>
</protein>
<gene>
    <name evidence="6" type="ORF">QYB97_06095</name>
</gene>
<dbReference type="PROSITE" id="PS51464">
    <property type="entry name" value="SIS"/>
    <property type="match status" value="1"/>
</dbReference>
<dbReference type="InterPro" id="IPR035472">
    <property type="entry name" value="RpiR-like_SIS"/>
</dbReference>
<dbReference type="InterPro" id="IPR036388">
    <property type="entry name" value="WH-like_DNA-bd_sf"/>
</dbReference>
<accession>A0ABT8HTD7</accession>
<comment type="caution">
    <text evidence="6">The sequence shown here is derived from an EMBL/GenBank/DDBJ whole genome shotgun (WGS) entry which is preliminary data.</text>
</comment>
<evidence type="ECO:0000259" key="5">
    <source>
        <dbReference type="PROSITE" id="PS51464"/>
    </source>
</evidence>
<feature type="domain" description="HTH rpiR-type" evidence="4">
    <location>
        <begin position="2"/>
        <end position="78"/>
    </location>
</feature>
<keyword evidence="1" id="KW-0805">Transcription regulation</keyword>